<dbReference type="Pfam" id="PF00379">
    <property type="entry name" value="Chitin_bind_4"/>
    <property type="match status" value="1"/>
</dbReference>
<dbReference type="PROSITE" id="PS51155">
    <property type="entry name" value="CHIT_BIND_RR_2"/>
    <property type="match status" value="1"/>
</dbReference>
<feature type="signal peptide" evidence="3">
    <location>
        <begin position="1"/>
        <end position="17"/>
    </location>
</feature>
<proteinExistence type="predicted"/>
<dbReference type="PANTHER" id="PTHR12236">
    <property type="entry name" value="STRUCTURAL CONTITUENT OF CUTICLE"/>
    <property type="match status" value="1"/>
</dbReference>
<gene>
    <name evidence="4" type="ORF">HERILL_LOCUS9278</name>
</gene>
<dbReference type="EMBL" id="LR899011">
    <property type="protein sequence ID" value="CAD7086506.1"/>
    <property type="molecule type" value="Genomic_DNA"/>
</dbReference>
<protein>
    <recommendedName>
        <fullName evidence="6">Cuticle protein</fullName>
    </recommendedName>
</protein>
<dbReference type="InterPro" id="IPR031311">
    <property type="entry name" value="CHIT_BIND_RR_consensus"/>
</dbReference>
<keyword evidence="5" id="KW-1185">Reference proteome</keyword>
<dbReference type="GO" id="GO:0031012">
    <property type="term" value="C:extracellular matrix"/>
    <property type="evidence" value="ECO:0007669"/>
    <property type="project" value="TreeGrafter"/>
</dbReference>
<evidence type="ECO:0000256" key="3">
    <source>
        <dbReference type="SAM" id="SignalP"/>
    </source>
</evidence>
<name>A0A7R8YW69_HERIL</name>
<evidence type="ECO:0000256" key="2">
    <source>
        <dbReference type="PROSITE-ProRule" id="PRU00497"/>
    </source>
</evidence>
<dbReference type="GO" id="GO:0005615">
    <property type="term" value="C:extracellular space"/>
    <property type="evidence" value="ECO:0007669"/>
    <property type="project" value="TreeGrafter"/>
</dbReference>
<dbReference type="InParanoid" id="A0A7R8YW69"/>
<evidence type="ECO:0008006" key="6">
    <source>
        <dbReference type="Google" id="ProtNLM"/>
    </source>
</evidence>
<dbReference type="AlphaFoldDB" id="A0A7R8YW69"/>
<keyword evidence="1 2" id="KW-0193">Cuticle</keyword>
<dbReference type="InterPro" id="IPR000618">
    <property type="entry name" value="Insect_cuticle"/>
</dbReference>
<dbReference type="PRINTS" id="PR00947">
    <property type="entry name" value="CUTICLE"/>
</dbReference>
<dbReference type="Proteomes" id="UP000594454">
    <property type="component" value="Chromosome 3"/>
</dbReference>
<dbReference type="PANTHER" id="PTHR12236:SF46">
    <property type="entry name" value="CUTICULAR PROTEIN 30B-RELATED"/>
    <property type="match status" value="1"/>
</dbReference>
<keyword evidence="3" id="KW-0732">Signal</keyword>
<dbReference type="InterPro" id="IPR051217">
    <property type="entry name" value="Insect_Cuticle_Struc_Prot"/>
</dbReference>
<organism evidence="4 5">
    <name type="scientific">Hermetia illucens</name>
    <name type="common">Black soldier fly</name>
    <dbReference type="NCBI Taxonomy" id="343691"/>
    <lineage>
        <taxon>Eukaryota</taxon>
        <taxon>Metazoa</taxon>
        <taxon>Ecdysozoa</taxon>
        <taxon>Arthropoda</taxon>
        <taxon>Hexapoda</taxon>
        <taxon>Insecta</taxon>
        <taxon>Pterygota</taxon>
        <taxon>Neoptera</taxon>
        <taxon>Endopterygota</taxon>
        <taxon>Diptera</taxon>
        <taxon>Brachycera</taxon>
        <taxon>Stratiomyomorpha</taxon>
        <taxon>Stratiomyidae</taxon>
        <taxon>Hermetiinae</taxon>
        <taxon>Hermetia</taxon>
    </lineage>
</organism>
<dbReference type="GO" id="GO:0042302">
    <property type="term" value="F:structural constituent of cuticle"/>
    <property type="evidence" value="ECO:0007669"/>
    <property type="project" value="UniProtKB-UniRule"/>
</dbReference>
<feature type="chain" id="PRO_5030648557" description="Cuticle protein" evidence="3">
    <location>
        <begin position="18"/>
        <end position="276"/>
    </location>
</feature>
<dbReference type="PROSITE" id="PS00233">
    <property type="entry name" value="CHIT_BIND_RR_1"/>
    <property type="match status" value="1"/>
</dbReference>
<accession>A0A7R8YW69</accession>
<evidence type="ECO:0000256" key="1">
    <source>
        <dbReference type="ARBA" id="ARBA00022460"/>
    </source>
</evidence>
<evidence type="ECO:0000313" key="5">
    <source>
        <dbReference type="Proteomes" id="UP000594454"/>
    </source>
</evidence>
<evidence type="ECO:0000313" key="4">
    <source>
        <dbReference type="EMBL" id="CAD7086506.1"/>
    </source>
</evidence>
<reference evidence="4 5" key="1">
    <citation type="submission" date="2020-11" db="EMBL/GenBank/DDBJ databases">
        <authorList>
            <person name="Wallbank WR R."/>
            <person name="Pardo Diaz C."/>
            <person name="Kozak K."/>
            <person name="Martin S."/>
            <person name="Jiggins C."/>
            <person name="Moest M."/>
            <person name="Warren A I."/>
            <person name="Generalovic N T."/>
            <person name="Byers J.R.P. K."/>
            <person name="Montejo-Kovacevich G."/>
            <person name="Yen C E."/>
        </authorList>
    </citation>
    <scope>NUCLEOTIDE SEQUENCE [LARGE SCALE GENOMIC DNA]</scope>
</reference>
<sequence>MAYKLFYIFVLFVGCNAAVLSSLQSSLPTIYAPSHGSLERYSPAIYDFAYSVHDSQTGDIKSQQESRRGDVVQGQYSLVDPDGLTRIVDYHADDQTGFNAHVRREPGNSQLLAVKPAAAAITTISSAQPAAQKPVQLLQAQKPLLGLQFIKPGLASLSQPIGALQTINQQSSSLGVPLALAPQTTSISLGHQSLPLALAHQTTSPIALTQSFAPLAALQPAAQLTHNGLFAQHGASLAYNQALAAPYAIAHTAPIAYQAAAPLSHLLAPAALAIHH</sequence>
<dbReference type="OrthoDB" id="6372529at2759"/>
<dbReference type="PROSITE" id="PS51257">
    <property type="entry name" value="PROKAR_LIPOPROTEIN"/>
    <property type="match status" value="1"/>
</dbReference>